<organism evidence="9 10">
    <name type="scientific">Alternaria dauci</name>
    <dbReference type="NCBI Taxonomy" id="48095"/>
    <lineage>
        <taxon>Eukaryota</taxon>
        <taxon>Fungi</taxon>
        <taxon>Dikarya</taxon>
        <taxon>Ascomycota</taxon>
        <taxon>Pezizomycotina</taxon>
        <taxon>Dothideomycetes</taxon>
        <taxon>Pleosporomycetidae</taxon>
        <taxon>Pleosporales</taxon>
        <taxon>Pleosporineae</taxon>
        <taxon>Pleosporaceae</taxon>
        <taxon>Alternaria</taxon>
        <taxon>Alternaria sect. Porri</taxon>
    </lineage>
</organism>
<dbReference type="SUPFAM" id="SSF51735">
    <property type="entry name" value="NAD(P)-binding Rossmann-fold domains"/>
    <property type="match status" value="1"/>
</dbReference>
<feature type="region of interest" description="Disordered" evidence="6">
    <location>
        <begin position="1"/>
        <end position="27"/>
    </location>
</feature>
<dbReference type="InterPro" id="IPR020846">
    <property type="entry name" value="MFS_dom"/>
</dbReference>
<evidence type="ECO:0000256" key="6">
    <source>
        <dbReference type="SAM" id="MobiDB-lite"/>
    </source>
</evidence>
<keyword evidence="5 7" id="KW-0472">Membrane</keyword>
<feature type="transmembrane region" description="Helical" evidence="7">
    <location>
        <begin position="334"/>
        <end position="355"/>
    </location>
</feature>
<dbReference type="PANTHER" id="PTHR23511">
    <property type="entry name" value="SYNAPTIC VESICLE GLYCOPROTEIN 2"/>
    <property type="match status" value="1"/>
</dbReference>
<evidence type="ECO:0000256" key="4">
    <source>
        <dbReference type="ARBA" id="ARBA00022989"/>
    </source>
</evidence>
<dbReference type="PRINTS" id="PR00081">
    <property type="entry name" value="GDHRDH"/>
</dbReference>
<keyword evidence="3 7" id="KW-0812">Transmembrane</keyword>
<dbReference type="InterPro" id="IPR036259">
    <property type="entry name" value="MFS_trans_sf"/>
</dbReference>
<dbReference type="Gene3D" id="3.40.50.720">
    <property type="entry name" value="NAD(P)-binding Rossmann-like Domain"/>
    <property type="match status" value="1"/>
</dbReference>
<keyword evidence="2" id="KW-0813">Transport</keyword>
<protein>
    <recommendedName>
        <fullName evidence="8">Major facilitator superfamily (MFS) profile domain-containing protein</fullName>
    </recommendedName>
</protein>
<evidence type="ECO:0000256" key="5">
    <source>
        <dbReference type="ARBA" id="ARBA00023136"/>
    </source>
</evidence>
<evidence type="ECO:0000256" key="2">
    <source>
        <dbReference type="ARBA" id="ARBA00022448"/>
    </source>
</evidence>
<dbReference type="PROSITE" id="PS50850">
    <property type="entry name" value="MFS"/>
    <property type="match status" value="1"/>
</dbReference>
<evidence type="ECO:0000313" key="10">
    <source>
        <dbReference type="Proteomes" id="UP001578633"/>
    </source>
</evidence>
<gene>
    <name evidence="9" type="ORF">ACET3X_001230</name>
</gene>
<dbReference type="SUPFAM" id="SSF103473">
    <property type="entry name" value="MFS general substrate transporter"/>
    <property type="match status" value="1"/>
</dbReference>
<feature type="domain" description="Major facilitator superfamily (MFS) profile" evidence="8">
    <location>
        <begin position="65"/>
        <end position="541"/>
    </location>
</feature>
<reference evidence="9 10" key="1">
    <citation type="submission" date="2024-09" db="EMBL/GenBank/DDBJ databases">
        <title>T2T genomes of carrot and Alternaria dauci and their utility for understanding host-pathogen interaction during carrot leaf blight disease.</title>
        <authorList>
            <person name="Liu W."/>
            <person name="Xu S."/>
            <person name="Ou C."/>
            <person name="Liu X."/>
            <person name="Zhuang F."/>
            <person name="Deng X.W."/>
        </authorList>
    </citation>
    <scope>NUCLEOTIDE SEQUENCE [LARGE SCALE GENOMIC DNA]</scope>
    <source>
        <strain evidence="9 10">A2016</strain>
    </source>
</reference>
<dbReference type="GeneID" id="96081552"/>
<comment type="subcellular location">
    <subcellularLocation>
        <location evidence="1">Membrane</location>
        <topology evidence="1">Multi-pass membrane protein</topology>
    </subcellularLocation>
</comment>
<keyword evidence="4 7" id="KW-1133">Transmembrane helix</keyword>
<feature type="transmembrane region" description="Helical" evidence="7">
    <location>
        <begin position="65"/>
        <end position="87"/>
    </location>
</feature>
<evidence type="ECO:0000256" key="3">
    <source>
        <dbReference type="ARBA" id="ARBA00022692"/>
    </source>
</evidence>
<keyword evidence="10" id="KW-1185">Reference proteome</keyword>
<dbReference type="PANTHER" id="PTHR23511:SF12">
    <property type="entry name" value="TRANSPORTER, PUTATIVE (AFU_ORTHOLOGUE AFUA_7G01740)-RELATED"/>
    <property type="match status" value="1"/>
</dbReference>
<feature type="transmembrane region" description="Helical" evidence="7">
    <location>
        <begin position="411"/>
        <end position="429"/>
    </location>
</feature>
<dbReference type="Pfam" id="PF00106">
    <property type="entry name" value="adh_short"/>
    <property type="match status" value="1"/>
</dbReference>
<dbReference type="RefSeq" id="XP_069311472.1">
    <property type="nucleotide sequence ID" value="XM_069446498.1"/>
</dbReference>
<dbReference type="EMBL" id="JBHGVX010000001">
    <property type="protein sequence ID" value="KAL1800888.1"/>
    <property type="molecule type" value="Genomic_DNA"/>
</dbReference>
<dbReference type="Gene3D" id="1.20.1250.20">
    <property type="entry name" value="MFS general substrate transporter like domains"/>
    <property type="match status" value="1"/>
</dbReference>
<feature type="transmembrane region" description="Helical" evidence="7">
    <location>
        <begin position="435"/>
        <end position="455"/>
    </location>
</feature>
<dbReference type="CDD" id="cd05367">
    <property type="entry name" value="SPR-like_SDR_c"/>
    <property type="match status" value="1"/>
</dbReference>
<dbReference type="InterPro" id="IPR036291">
    <property type="entry name" value="NAD(P)-bd_dom_sf"/>
</dbReference>
<feature type="transmembrane region" description="Helical" evidence="7">
    <location>
        <begin position="132"/>
        <end position="151"/>
    </location>
</feature>
<name>A0ABR3UWR5_9PLEO</name>
<feature type="transmembrane region" description="Helical" evidence="7">
    <location>
        <begin position="383"/>
        <end position="404"/>
    </location>
</feature>
<evidence type="ECO:0000256" key="1">
    <source>
        <dbReference type="ARBA" id="ARBA00004141"/>
    </source>
</evidence>
<feature type="transmembrane region" description="Helical" evidence="7">
    <location>
        <begin position="107"/>
        <end position="125"/>
    </location>
</feature>
<comment type="caution">
    <text evidence="9">The sequence shown here is derived from an EMBL/GenBank/DDBJ whole genome shotgun (WGS) entry which is preliminary data.</text>
</comment>
<proteinExistence type="predicted"/>
<dbReference type="Pfam" id="PF07690">
    <property type="entry name" value="MFS_1"/>
    <property type="match status" value="1"/>
</dbReference>
<evidence type="ECO:0000256" key="7">
    <source>
        <dbReference type="SAM" id="Phobius"/>
    </source>
</evidence>
<evidence type="ECO:0000313" key="9">
    <source>
        <dbReference type="EMBL" id="KAL1800888.1"/>
    </source>
</evidence>
<accession>A0ABR3UWR5</accession>
<sequence>MAASSGKVDETHSTKEPSAQTVARDGEAPVSVLEDGSLDPVYEAKAKMLNKAIQDIGMGRYQWQLFIVIGFGWAMDNLWPIVTSLIFTPVSNEFSPTRPPLLSLSQNIGLLFGAVFWGFGCDIFGRRWAFNLTIGITAVFGMIAASSPNFAAIGTFAALWSIGVGGNLPVDSAIFLEFLPGSHQYLLTILSIYWALAQVFATLVAWPLLGNLTCQQTDTTCTRGENMGWRYFMIVMGGVALIMFVGRFVFFTIFESPKFLMGKGNDSEAVRIVHEVARRNGKTSSLTVEELTACNNHALPDAAQQSSTATTAIRRNLQKLDSSHVKALFATKKLAFSTSTITLVWAFIGLGYPLYNAYLPYIQATRGADFGDGSTYITYRNSLIIAVLGVPGCIIGGLLIEAPYVGRKGTLALSTVLTGVFLLCSTTAVDSNSLLGWNCAYNFMSNIMYAVLYAYTPEIFPTKDRGTGNAITASANRVFGIMAPIVAMFADLETSAPVYLVAPNTQPIVEMSQSKEMVVILTGASRGIGQAIAHHLLSRNHKLVLVSRTQSSLDALQSQYGADKVAVLAGDMSDASLPGQAVALAHEKWGRLDSLIINHGSLDPVKKVADTSVEEWKKGFDVNVFSALSLIQASLPSLRKTQGRIILTSSGAATSAYQGWGCYGAGKAVLNHLALTLSVEEPSVTTISIRPGVVDTEMQREIREVHHERMSEKDREKFSGLKSGGGLLKPEQPGHVIARLAVGGSEVKSFNGKFLSWNDESLEKFQED</sequence>
<evidence type="ECO:0000259" key="8">
    <source>
        <dbReference type="PROSITE" id="PS50850"/>
    </source>
</evidence>
<dbReference type="InterPro" id="IPR002347">
    <property type="entry name" value="SDR_fam"/>
</dbReference>
<dbReference type="CDD" id="cd17316">
    <property type="entry name" value="MFS_SV2_like"/>
    <property type="match status" value="1"/>
</dbReference>
<dbReference type="Proteomes" id="UP001578633">
    <property type="component" value="Chromosome 1"/>
</dbReference>
<feature type="transmembrane region" description="Helical" evidence="7">
    <location>
        <begin position="229"/>
        <end position="254"/>
    </location>
</feature>
<feature type="transmembrane region" description="Helical" evidence="7">
    <location>
        <begin position="186"/>
        <end position="209"/>
    </location>
</feature>
<dbReference type="InterPro" id="IPR011701">
    <property type="entry name" value="MFS"/>
</dbReference>